<keyword evidence="3 6" id="KW-0694">RNA-binding</keyword>
<evidence type="ECO:0000256" key="5">
    <source>
        <dbReference type="ARBA" id="ARBA00023274"/>
    </source>
</evidence>
<dbReference type="OrthoDB" id="8644at2157"/>
<dbReference type="InterPro" id="IPR057267">
    <property type="entry name" value="Rbsml_uL18_arch"/>
</dbReference>
<dbReference type="PRINTS" id="PR00058">
    <property type="entry name" value="RIBOSOMALL5"/>
</dbReference>
<evidence type="ECO:0000256" key="1">
    <source>
        <dbReference type="ARBA" id="ARBA00007116"/>
    </source>
</evidence>
<dbReference type="GO" id="GO:0008097">
    <property type="term" value="F:5S rRNA binding"/>
    <property type="evidence" value="ECO:0007669"/>
    <property type="project" value="InterPro"/>
</dbReference>
<name>A0A8T8K9Z7_9EURY</name>
<dbReference type="InterPro" id="IPR005485">
    <property type="entry name" value="Rbsml_uL18_euk_arch"/>
</dbReference>
<dbReference type="InterPro" id="IPR057268">
    <property type="entry name" value="Ribosomal_L18"/>
</dbReference>
<dbReference type="Pfam" id="PF17144">
    <property type="entry name" value="Ribosomal_L5e"/>
    <property type="match status" value="2"/>
</dbReference>
<keyword evidence="5 6" id="KW-0687">Ribonucleoprotein</keyword>
<dbReference type="CDD" id="cd00432">
    <property type="entry name" value="Ribosomal_L18_L5e"/>
    <property type="match status" value="1"/>
</dbReference>
<keyword evidence="8" id="KW-1185">Reference proteome</keyword>
<dbReference type="AlphaFoldDB" id="A0A8T8K9Z7"/>
<dbReference type="Gene3D" id="3.30.420.100">
    <property type="match status" value="1"/>
</dbReference>
<dbReference type="NCBIfam" id="NF006342">
    <property type="entry name" value="PRK08569.1"/>
    <property type="match status" value="1"/>
</dbReference>
<dbReference type="PANTHER" id="PTHR23410">
    <property type="entry name" value="RIBOSOMAL PROTEIN L5-RELATED"/>
    <property type="match status" value="1"/>
</dbReference>
<accession>A0A8T8K9Z7</accession>
<evidence type="ECO:0000256" key="2">
    <source>
        <dbReference type="ARBA" id="ARBA00022730"/>
    </source>
</evidence>
<evidence type="ECO:0000256" key="3">
    <source>
        <dbReference type="ARBA" id="ARBA00022884"/>
    </source>
</evidence>
<dbReference type="Proteomes" id="UP000681041">
    <property type="component" value="Chromosome"/>
</dbReference>
<dbReference type="KEGG" id="meme:HYG87_09225"/>
<comment type="similarity">
    <text evidence="1 6">Belongs to the universal ribosomal protein uL18 family.</text>
</comment>
<organism evidence="7 8">
    <name type="scientific">Methanobacterium alkalithermotolerans</name>
    <dbReference type="NCBI Taxonomy" id="2731220"/>
    <lineage>
        <taxon>Archaea</taxon>
        <taxon>Methanobacteriati</taxon>
        <taxon>Methanobacteriota</taxon>
        <taxon>Methanomada group</taxon>
        <taxon>Methanobacteria</taxon>
        <taxon>Methanobacteriales</taxon>
        <taxon>Methanobacteriaceae</taxon>
        <taxon>Methanobacterium</taxon>
    </lineage>
</organism>
<dbReference type="GeneID" id="64820944"/>
<evidence type="ECO:0000313" key="7">
    <source>
        <dbReference type="EMBL" id="QUH23923.1"/>
    </source>
</evidence>
<dbReference type="GO" id="GO:0006412">
    <property type="term" value="P:translation"/>
    <property type="evidence" value="ECO:0007669"/>
    <property type="project" value="UniProtKB-UniRule"/>
</dbReference>
<evidence type="ECO:0000256" key="6">
    <source>
        <dbReference type="HAMAP-Rule" id="MF_01337"/>
    </source>
</evidence>
<sequence>MARGSRYKVSFRRRREGKTDYKARLSLIDIDKSRLVVRITNNHVIAQVINVAEMGDETLVSAHSKELEKMGWKAGTKNTAAAYLTGYLCAKKALSKGIEYAVLDIGLKSSIRGSKIFAVLKGAADAGLNVPHGESILPDESRIKGEHIAEYAQSLDDEQLKQKFSQYLDKGISPSDLPEHFEEIRKKIDEAEV</sequence>
<dbReference type="PANTHER" id="PTHR23410:SF12">
    <property type="entry name" value="LARGE RIBOSOMAL SUBUNIT PROTEIN UL18"/>
    <property type="match status" value="1"/>
</dbReference>
<proteinExistence type="inferred from homology"/>
<evidence type="ECO:0000313" key="8">
    <source>
        <dbReference type="Proteomes" id="UP000681041"/>
    </source>
</evidence>
<comment type="subunit">
    <text evidence="6">Part of the 50S ribosomal subunit. Contacts the 5S and 23S rRNAs.</text>
</comment>
<dbReference type="EMBL" id="CP058560">
    <property type="protein sequence ID" value="QUH23923.1"/>
    <property type="molecule type" value="Genomic_DNA"/>
</dbReference>
<comment type="function">
    <text evidence="6">This is one of the proteins that bind and probably mediate the attachment of the 5S RNA into the large ribosomal subunit, where it forms part of the central protuberance.</text>
</comment>
<keyword evidence="4 6" id="KW-0689">Ribosomal protein</keyword>
<keyword evidence="2 6" id="KW-0699">rRNA-binding</keyword>
<dbReference type="HAMAP" id="MF_01337_A">
    <property type="entry name" value="Ribosomal_uL18_A"/>
    <property type="match status" value="1"/>
</dbReference>
<dbReference type="GO" id="GO:0022625">
    <property type="term" value="C:cytosolic large ribosomal subunit"/>
    <property type="evidence" value="ECO:0007669"/>
    <property type="project" value="TreeGrafter"/>
</dbReference>
<protein>
    <recommendedName>
        <fullName evidence="6">Large ribosomal subunit protein uL18</fullName>
    </recommendedName>
</protein>
<dbReference type="RefSeq" id="WP_211532880.1">
    <property type="nucleotide sequence ID" value="NZ_CP058560.1"/>
</dbReference>
<gene>
    <name evidence="6" type="primary">rpl18</name>
    <name evidence="7" type="ORF">HYG87_09225</name>
</gene>
<dbReference type="SUPFAM" id="SSF53137">
    <property type="entry name" value="Translational machinery components"/>
    <property type="match status" value="1"/>
</dbReference>
<evidence type="ECO:0000256" key="4">
    <source>
        <dbReference type="ARBA" id="ARBA00022980"/>
    </source>
</evidence>
<dbReference type="GO" id="GO:0003735">
    <property type="term" value="F:structural constituent of ribosome"/>
    <property type="evidence" value="ECO:0007669"/>
    <property type="project" value="InterPro"/>
</dbReference>
<dbReference type="GO" id="GO:0000027">
    <property type="term" value="P:ribosomal large subunit assembly"/>
    <property type="evidence" value="ECO:0007669"/>
    <property type="project" value="TreeGrafter"/>
</dbReference>
<reference evidence="7" key="1">
    <citation type="submission" date="2020-07" db="EMBL/GenBank/DDBJ databases">
        <title>Methanobacterium. sp. MethCan genome.</title>
        <authorList>
            <person name="Postec A."/>
            <person name="Quemeneur M."/>
        </authorList>
    </citation>
    <scope>NUCLEOTIDE SEQUENCE</scope>
    <source>
        <strain evidence="7">MethCAN</strain>
    </source>
</reference>